<reference evidence="4 5" key="1">
    <citation type="submission" date="2024-09" db="EMBL/GenBank/DDBJ databases">
        <authorList>
            <person name="Sun Q."/>
            <person name="Mori K."/>
        </authorList>
    </citation>
    <scope>NUCLEOTIDE SEQUENCE [LARGE SCALE GENOMIC DNA]</scope>
    <source>
        <strain evidence="4 5">TBRC 3947</strain>
    </source>
</reference>
<feature type="compositionally biased region" description="Low complexity" evidence="1">
    <location>
        <begin position="42"/>
        <end position="51"/>
    </location>
</feature>
<keyword evidence="5" id="KW-1185">Reference proteome</keyword>
<feature type="region of interest" description="Disordered" evidence="1">
    <location>
        <begin position="1"/>
        <end position="51"/>
    </location>
</feature>
<dbReference type="RefSeq" id="WP_377249506.1">
    <property type="nucleotide sequence ID" value="NZ_JBHLUH010000012.1"/>
</dbReference>
<organism evidence="4 5">
    <name type="scientific">Phytohabitans kaempferiae</name>
    <dbReference type="NCBI Taxonomy" id="1620943"/>
    <lineage>
        <taxon>Bacteria</taxon>
        <taxon>Bacillati</taxon>
        <taxon>Actinomycetota</taxon>
        <taxon>Actinomycetes</taxon>
        <taxon>Micromonosporales</taxon>
        <taxon>Micromonosporaceae</taxon>
    </lineage>
</organism>
<feature type="domain" description="Excalibur calcium-binding" evidence="3">
    <location>
        <begin position="166"/>
        <end position="202"/>
    </location>
</feature>
<dbReference type="SMART" id="SM00894">
    <property type="entry name" value="Excalibur"/>
    <property type="match status" value="1"/>
</dbReference>
<dbReference type="Proteomes" id="UP001589867">
    <property type="component" value="Unassembled WGS sequence"/>
</dbReference>
<keyword evidence="2" id="KW-0472">Membrane</keyword>
<feature type="compositionally biased region" description="Pro residues" evidence="1">
    <location>
        <begin position="90"/>
        <end position="105"/>
    </location>
</feature>
<evidence type="ECO:0000259" key="3">
    <source>
        <dbReference type="SMART" id="SM00894"/>
    </source>
</evidence>
<comment type="caution">
    <text evidence="4">The sequence shown here is derived from an EMBL/GenBank/DDBJ whole genome shotgun (WGS) entry which is preliminary data.</text>
</comment>
<feature type="region of interest" description="Disordered" evidence="1">
    <location>
        <begin position="180"/>
        <end position="207"/>
    </location>
</feature>
<sequence length="207" mass="21531">MSYPPLDEPSQQRRASVYGRANQATAHYRPLRKGRPRNDPSAAAQTNQTAKTANRRRFVLFAVALLVAIAFGTALFGVVFAAPAPMANPPRQPVAPEPAVQPLPPTGRGSPAEQAPPPPPPPPTKGRAATTGGDPSPRKSPTPGPVPGEGGDADPTTTPPAGGTFTYQNCNKAWRASAAPLYPGDPGYSAKLDKDGNGIACDEKPEK</sequence>
<keyword evidence="2" id="KW-0812">Transmembrane</keyword>
<evidence type="ECO:0000256" key="1">
    <source>
        <dbReference type="SAM" id="MobiDB-lite"/>
    </source>
</evidence>
<evidence type="ECO:0000256" key="2">
    <source>
        <dbReference type="SAM" id="Phobius"/>
    </source>
</evidence>
<feature type="region of interest" description="Disordered" evidence="1">
    <location>
        <begin position="90"/>
        <end position="166"/>
    </location>
</feature>
<feature type="compositionally biased region" description="Basic and acidic residues" evidence="1">
    <location>
        <begin position="191"/>
        <end position="207"/>
    </location>
</feature>
<protein>
    <submittedName>
        <fullName evidence="4">Excalibur calcium-binding domain-containing protein</fullName>
    </submittedName>
</protein>
<proteinExistence type="predicted"/>
<accession>A0ABV6M188</accession>
<dbReference type="EMBL" id="JBHLUH010000012">
    <property type="protein sequence ID" value="MFC0528243.1"/>
    <property type="molecule type" value="Genomic_DNA"/>
</dbReference>
<dbReference type="Pfam" id="PF05901">
    <property type="entry name" value="Excalibur"/>
    <property type="match status" value="1"/>
</dbReference>
<feature type="compositionally biased region" description="Low complexity" evidence="1">
    <location>
        <begin position="153"/>
        <end position="164"/>
    </location>
</feature>
<feature type="transmembrane region" description="Helical" evidence="2">
    <location>
        <begin position="58"/>
        <end position="82"/>
    </location>
</feature>
<feature type="compositionally biased region" description="Pro residues" evidence="1">
    <location>
        <begin position="114"/>
        <end position="124"/>
    </location>
</feature>
<evidence type="ECO:0000313" key="5">
    <source>
        <dbReference type="Proteomes" id="UP001589867"/>
    </source>
</evidence>
<gene>
    <name evidence="4" type="ORF">ACFFIA_11285</name>
</gene>
<evidence type="ECO:0000313" key="4">
    <source>
        <dbReference type="EMBL" id="MFC0528243.1"/>
    </source>
</evidence>
<keyword evidence="2" id="KW-1133">Transmembrane helix</keyword>
<name>A0ABV6M188_9ACTN</name>
<dbReference type="InterPro" id="IPR008613">
    <property type="entry name" value="Excalibur_Ca-bd_domain"/>
</dbReference>